<reference evidence="6 9" key="1">
    <citation type="submission" date="2016-04" db="EMBL/GenBank/DDBJ databases">
        <authorList>
            <person name="Evans L.H."/>
            <person name="Alamgir A."/>
            <person name="Owens N."/>
            <person name="Weber N.D."/>
            <person name="Virtaneva K."/>
            <person name="Barbian K."/>
            <person name="Babar A."/>
            <person name="Rosenke K."/>
        </authorList>
    </citation>
    <scope>NUCLEOTIDE SEQUENCE [LARGE SCALE GENOMIC DNA]</scope>
    <source>
        <strain evidence="6">S5</strain>
        <strain evidence="9">S5(T) (JCM 30642 \VKM B-2941)</strain>
    </source>
</reference>
<dbReference type="PROSITE" id="PS51352">
    <property type="entry name" value="THIOREDOXIN_2"/>
    <property type="match status" value="1"/>
</dbReference>
<dbReference type="FunFam" id="3.40.30.10:FF:000001">
    <property type="entry name" value="Thioredoxin"/>
    <property type="match status" value="1"/>
</dbReference>
<dbReference type="RefSeq" id="WP_021788666.1">
    <property type="nucleotide sequence ID" value="NZ_LT671858.1"/>
</dbReference>
<evidence type="ECO:0000256" key="4">
    <source>
        <dbReference type="ARBA" id="ARBA00023284"/>
    </source>
</evidence>
<evidence type="ECO:0000313" key="6">
    <source>
        <dbReference type="EMBL" id="SIM57496.1"/>
    </source>
</evidence>
<keyword evidence="1" id="KW-0813">Transport</keyword>
<dbReference type="PANTHER" id="PTHR45663:SF11">
    <property type="entry name" value="GEO12009P1"/>
    <property type="match status" value="1"/>
</dbReference>
<reference evidence="8" key="3">
    <citation type="submission" date="2016-06" db="EMBL/GenBank/DDBJ databases">
        <authorList>
            <person name="Toshchakov V.S."/>
        </authorList>
    </citation>
    <scope>NUCLEOTIDE SEQUENCE [LARGE SCALE GENOMIC DNA]</scope>
    <source>
        <strain>PM4 (JCM 30641</strain>
        <strain evidence="8">\VKM B-2940)</strain>
    </source>
</reference>
<keyword evidence="4" id="KW-0676">Redox-active center</keyword>
<proteinExistence type="predicted"/>
<evidence type="ECO:0000313" key="9">
    <source>
        <dbReference type="Proteomes" id="UP000195607"/>
    </source>
</evidence>
<evidence type="ECO:0000256" key="1">
    <source>
        <dbReference type="ARBA" id="ARBA00022448"/>
    </source>
</evidence>
<dbReference type="Proteomes" id="UP000187822">
    <property type="component" value="Chromosome I"/>
</dbReference>
<protein>
    <submittedName>
        <fullName evidence="6">Thiol-disulfide isomerase or thioredoxin</fullName>
    </submittedName>
</protein>
<feature type="domain" description="Thioredoxin" evidence="5">
    <location>
        <begin position="1"/>
        <end position="136"/>
    </location>
</feature>
<evidence type="ECO:0000256" key="3">
    <source>
        <dbReference type="ARBA" id="ARBA00023157"/>
    </source>
</evidence>
<keyword evidence="8" id="KW-1185">Reference proteome</keyword>
<evidence type="ECO:0000256" key="2">
    <source>
        <dbReference type="ARBA" id="ARBA00022982"/>
    </source>
</evidence>
<dbReference type="Pfam" id="PF00085">
    <property type="entry name" value="Thioredoxin"/>
    <property type="match status" value="1"/>
</dbReference>
<sequence length="136" mass="15297">MSEDDLELENIRKKLMARIQDENKKKEVKVMKPVELTDATFNDEVKKNKIMVVDFWASWCAPCRFLSPIVEELANEYSGKISFGKVDVDANPEVSSSFNITSIPTVIMFKNGKVADVSIGAVPKTMLDAKLKKLLN</sequence>
<dbReference type="PRINTS" id="PR00421">
    <property type="entry name" value="THIOREDOXIN"/>
</dbReference>
<evidence type="ECO:0000259" key="5">
    <source>
        <dbReference type="PROSITE" id="PS51352"/>
    </source>
</evidence>
<dbReference type="GO" id="GO:0015035">
    <property type="term" value="F:protein-disulfide reductase activity"/>
    <property type="evidence" value="ECO:0007669"/>
    <property type="project" value="InterPro"/>
</dbReference>
<reference evidence="7" key="2">
    <citation type="submission" date="2016-06" db="EMBL/GenBank/DDBJ databases">
        <authorList>
            <person name="Olsen C.W."/>
            <person name="Carey S."/>
            <person name="Hinshaw L."/>
            <person name="Karasin A.I."/>
        </authorList>
    </citation>
    <scope>NUCLEOTIDE SEQUENCE [LARGE SCALE GENOMIC DNA]</scope>
    <source>
        <strain evidence="7">PM4</strain>
    </source>
</reference>
<accession>A0A1N5UA86</accession>
<dbReference type="InterPro" id="IPR017937">
    <property type="entry name" value="Thioredoxin_CS"/>
</dbReference>
<dbReference type="PANTHER" id="PTHR45663">
    <property type="entry name" value="GEO12009P1"/>
    <property type="match status" value="1"/>
</dbReference>
<dbReference type="STRING" id="1673428.CPM_0859"/>
<keyword evidence="6" id="KW-0413">Isomerase</keyword>
<name>A0A1N5UA86_9ARCH</name>
<dbReference type="GeneID" id="41588136"/>
<dbReference type="CDD" id="cd02947">
    <property type="entry name" value="TRX_family"/>
    <property type="match status" value="1"/>
</dbReference>
<dbReference type="InterPro" id="IPR005746">
    <property type="entry name" value="Thioredoxin"/>
</dbReference>
<keyword evidence="2" id="KW-0249">Electron transport</keyword>
<gene>
    <name evidence="7" type="ORF">CPM_0859</name>
    <name evidence="6" type="ORF">CSP5_0862</name>
</gene>
<dbReference type="GO" id="GO:0016853">
    <property type="term" value="F:isomerase activity"/>
    <property type="evidence" value="ECO:0007669"/>
    <property type="project" value="UniProtKB-KW"/>
</dbReference>
<dbReference type="AlphaFoldDB" id="A0A1N5UA86"/>
<dbReference type="PROSITE" id="PS00194">
    <property type="entry name" value="THIOREDOXIN_1"/>
    <property type="match status" value="1"/>
</dbReference>
<dbReference type="EMBL" id="LT719092">
    <property type="protein sequence ID" value="SJK84706.1"/>
    <property type="molecule type" value="Genomic_DNA"/>
</dbReference>
<dbReference type="EMBL" id="LT671858">
    <property type="protein sequence ID" value="SIM57496.1"/>
    <property type="molecule type" value="Genomic_DNA"/>
</dbReference>
<dbReference type="SUPFAM" id="SSF52833">
    <property type="entry name" value="Thioredoxin-like"/>
    <property type="match status" value="1"/>
</dbReference>
<dbReference type="NCBIfam" id="TIGR01068">
    <property type="entry name" value="thioredoxin"/>
    <property type="match status" value="1"/>
</dbReference>
<organism evidence="6 9">
    <name type="scientific">Cuniculiplasma divulgatum</name>
    <dbReference type="NCBI Taxonomy" id="1673428"/>
    <lineage>
        <taxon>Archaea</taxon>
        <taxon>Methanobacteriati</taxon>
        <taxon>Thermoplasmatota</taxon>
        <taxon>Thermoplasmata</taxon>
        <taxon>Thermoplasmatales</taxon>
        <taxon>Cuniculiplasmataceae</taxon>
        <taxon>Cuniculiplasma</taxon>
    </lineage>
</organism>
<dbReference type="InterPro" id="IPR036249">
    <property type="entry name" value="Thioredoxin-like_sf"/>
</dbReference>
<dbReference type="InterPro" id="IPR013766">
    <property type="entry name" value="Thioredoxin_domain"/>
</dbReference>
<dbReference type="GO" id="GO:0005737">
    <property type="term" value="C:cytoplasm"/>
    <property type="evidence" value="ECO:0007669"/>
    <property type="project" value="TreeGrafter"/>
</dbReference>
<keyword evidence="3" id="KW-1015">Disulfide bond</keyword>
<evidence type="ECO:0000313" key="8">
    <source>
        <dbReference type="Proteomes" id="UP000187822"/>
    </source>
</evidence>
<dbReference type="Proteomes" id="UP000195607">
    <property type="component" value="Chromosome I"/>
</dbReference>
<dbReference type="KEGG" id="cdiv:CPM_0859"/>
<dbReference type="Gene3D" id="3.40.30.10">
    <property type="entry name" value="Glutaredoxin"/>
    <property type="match status" value="1"/>
</dbReference>
<evidence type="ECO:0000313" key="7">
    <source>
        <dbReference type="EMBL" id="SJK84706.1"/>
    </source>
</evidence>